<sequence>MPQRELAETPDSEAKRGVEEEPSDTTEQPEAHKMDAQTSGRRDIAIQKKQGNNKKSRTPDSAYYQEKLEHMPISSHIFRTPCMSCADLFARMNDDTETGHIWEKKGTSTSTTKNHRILFPLGWAHVKARYSELRGRPDVGFPETMKAKNQFSAQLENLMQEAIAPGNGPVLPVRHERADMSELEKVMKAIEVHKEEIRHLRWGSYTLNGGIVEWRDKHSTVVRELQMRDLSSRMYYCTSGPGNPTSEHKAACPWCFLRRPRYPVPPWQTSPIPRPTKEQLDRLLHRTSDGLGCYRWIFVLIFILLIVWLLWTIGTICLDWYDASRGMIPFVDLMDEIAENAGLAFSVLQLPLYTFVSHQISGRLDPFNGLQPSQFAIFETRPHIRTALAVCQEMSETDGTADEEMHNITEAWEDAHNINWLYFATLPDIATAEGRESQPQAGLRSTQEYITSIEDALTTVGDRHRKGVDMAALSENSLHLLYIVIPARVNQLHQTIDHFRRRKHALMEATSQIIEPLKACQAYFERIDLNKDARETERLIHHANHIADLYKLSVSKLERAESAAKTLSRELKRKYFLRLEGDVSEVAGGLYRVRKKVHYMLRTRDRALKWYRRELKRRRIEPDIPIETEDSYRFRKLLDDDRMPAEMPRRWWRWWRRERWYEWCSSPQARCGVVFIPWDNGKKQHEY</sequence>
<organism evidence="3 4">
    <name type="scientific">Fusarium pseudoanthophilum</name>
    <dbReference type="NCBI Taxonomy" id="48495"/>
    <lineage>
        <taxon>Eukaryota</taxon>
        <taxon>Fungi</taxon>
        <taxon>Dikarya</taxon>
        <taxon>Ascomycota</taxon>
        <taxon>Pezizomycotina</taxon>
        <taxon>Sordariomycetes</taxon>
        <taxon>Hypocreomycetidae</taxon>
        <taxon>Hypocreales</taxon>
        <taxon>Nectriaceae</taxon>
        <taxon>Fusarium</taxon>
        <taxon>Fusarium fujikuroi species complex</taxon>
    </lineage>
</organism>
<evidence type="ECO:0000313" key="4">
    <source>
        <dbReference type="Proteomes" id="UP000544095"/>
    </source>
</evidence>
<name>A0A8H5L717_9HYPO</name>
<keyword evidence="4" id="KW-1185">Reference proteome</keyword>
<dbReference type="EMBL" id="JAAOAR010000370">
    <property type="protein sequence ID" value="KAF5585371.1"/>
    <property type="molecule type" value="Genomic_DNA"/>
</dbReference>
<accession>A0A8H5L717</accession>
<gene>
    <name evidence="3" type="ORF">FPANT_7538</name>
</gene>
<reference evidence="3 4" key="1">
    <citation type="submission" date="2020-05" db="EMBL/GenBank/DDBJ databases">
        <title>Identification and distribution of gene clusters putatively required for synthesis of sphingolipid metabolism inhibitors in phylogenetically diverse species of the filamentous fungus Fusarium.</title>
        <authorList>
            <person name="Kim H.-S."/>
            <person name="Busman M."/>
            <person name="Brown D.W."/>
            <person name="Divon H."/>
            <person name="Uhlig S."/>
            <person name="Proctor R.H."/>
        </authorList>
    </citation>
    <scope>NUCLEOTIDE SEQUENCE [LARGE SCALE GENOMIC DNA]</scope>
    <source>
        <strain evidence="3 4">NRRL 25211</strain>
    </source>
</reference>
<keyword evidence="2" id="KW-1133">Transmembrane helix</keyword>
<evidence type="ECO:0000313" key="3">
    <source>
        <dbReference type="EMBL" id="KAF5585371.1"/>
    </source>
</evidence>
<comment type="caution">
    <text evidence="3">The sequence shown here is derived from an EMBL/GenBank/DDBJ whole genome shotgun (WGS) entry which is preliminary data.</text>
</comment>
<keyword evidence="2" id="KW-0472">Membrane</keyword>
<dbReference type="Proteomes" id="UP000544095">
    <property type="component" value="Unassembled WGS sequence"/>
</dbReference>
<evidence type="ECO:0000256" key="2">
    <source>
        <dbReference type="SAM" id="Phobius"/>
    </source>
</evidence>
<proteinExistence type="predicted"/>
<dbReference type="AlphaFoldDB" id="A0A8H5L717"/>
<feature type="compositionally biased region" description="Basic and acidic residues" evidence="1">
    <location>
        <begin position="29"/>
        <end position="46"/>
    </location>
</feature>
<feature type="region of interest" description="Disordered" evidence="1">
    <location>
        <begin position="1"/>
        <end position="60"/>
    </location>
</feature>
<protein>
    <submittedName>
        <fullName evidence="3">Uncharacterized protein</fullName>
    </submittedName>
</protein>
<feature type="transmembrane region" description="Helical" evidence="2">
    <location>
        <begin position="296"/>
        <end position="318"/>
    </location>
</feature>
<keyword evidence="2" id="KW-0812">Transmembrane</keyword>
<evidence type="ECO:0000256" key="1">
    <source>
        <dbReference type="SAM" id="MobiDB-lite"/>
    </source>
</evidence>